<proteinExistence type="predicted"/>
<reference evidence="1" key="1">
    <citation type="submission" date="2021-11" db="EMBL/GenBank/DDBJ databases">
        <title>The TAILOR 12: Case summaries of 12 patient that have undergone phage therapy for multidrug-resistant infections.</title>
        <authorList>
            <person name="Green S."/>
            <person name="Terwilliger A."/>
            <person name="Clark J."/>
            <person name="Salazar K."/>
            <person name="Maresso A."/>
        </authorList>
    </citation>
    <scope>NUCLEOTIDE SEQUENCE</scope>
</reference>
<keyword evidence="2" id="KW-1185">Reference proteome</keyword>
<dbReference type="Proteomes" id="UP001056005">
    <property type="component" value="Segment"/>
</dbReference>
<accession>A0A9E7M7T2</accession>
<dbReference type="EMBL" id="OL362271">
    <property type="protein sequence ID" value="URY99238.1"/>
    <property type="molecule type" value="Genomic_DNA"/>
</dbReference>
<name>A0A9E7M7T2_9CAUD</name>
<organism evidence="1 2">
    <name type="scientific">Klebsiella phage 6939</name>
    <dbReference type="NCBI Taxonomy" id="2912295"/>
    <lineage>
        <taxon>Viruses</taxon>
        <taxon>Duplodnaviria</taxon>
        <taxon>Heunggongvirae</taxon>
        <taxon>Uroviricota</taxon>
        <taxon>Caudoviricetes</taxon>
        <taxon>Autographivirales</taxon>
        <taxon>Autographivirales incertae sedis</taxon>
        <taxon>Reminisvirus</taxon>
        <taxon>Reminisvirus 6939</taxon>
    </lineage>
</organism>
<gene>
    <name evidence="1" type="ORF">6939_0059</name>
</gene>
<protein>
    <submittedName>
        <fullName evidence="1">Uncharacterized protein</fullName>
    </submittedName>
</protein>
<evidence type="ECO:0000313" key="2">
    <source>
        <dbReference type="Proteomes" id="UP001056005"/>
    </source>
</evidence>
<sequence length="93" mass="10656">MKLVGKFEPSAGMLLPEIDYTNSEFIVNQEYSNLSLDEPFIVVDLYSDGELVAERVLVTTLWDYNKNEDDDVIKLCLIKMKSDNMLDDMVISD</sequence>
<evidence type="ECO:0000313" key="1">
    <source>
        <dbReference type="EMBL" id="URY99238.1"/>
    </source>
</evidence>